<sequence>MDERDDGIDEARAATITANIDRAFAFVAHVIDDPAILERIPDGPQLVIREARVGGHHLRLAAYRPEVSERWGASVTGGIGEADVSGENLPTRPIAPEIMAT</sequence>
<dbReference type="AlphaFoldDB" id="A0A6J4UMB4"/>
<gene>
    <name evidence="2" type="ORF">AVDCRST_MAG59-2063</name>
</gene>
<organism evidence="2">
    <name type="scientific">uncultured Thermomicrobiales bacterium</name>
    <dbReference type="NCBI Taxonomy" id="1645740"/>
    <lineage>
        <taxon>Bacteria</taxon>
        <taxon>Pseudomonadati</taxon>
        <taxon>Thermomicrobiota</taxon>
        <taxon>Thermomicrobia</taxon>
        <taxon>Thermomicrobiales</taxon>
        <taxon>environmental samples</taxon>
    </lineage>
</organism>
<proteinExistence type="predicted"/>
<feature type="region of interest" description="Disordered" evidence="1">
    <location>
        <begin position="77"/>
        <end position="101"/>
    </location>
</feature>
<protein>
    <submittedName>
        <fullName evidence="2">Uncharacterized protein</fullName>
    </submittedName>
</protein>
<accession>A0A6J4UMB4</accession>
<evidence type="ECO:0000256" key="1">
    <source>
        <dbReference type="SAM" id="MobiDB-lite"/>
    </source>
</evidence>
<reference evidence="2" key="1">
    <citation type="submission" date="2020-02" db="EMBL/GenBank/DDBJ databases">
        <authorList>
            <person name="Meier V. D."/>
        </authorList>
    </citation>
    <scope>NUCLEOTIDE SEQUENCE</scope>
    <source>
        <strain evidence="2">AVDCRST_MAG59</strain>
    </source>
</reference>
<dbReference type="EMBL" id="CADCWF010000130">
    <property type="protein sequence ID" value="CAA9554770.1"/>
    <property type="molecule type" value="Genomic_DNA"/>
</dbReference>
<evidence type="ECO:0000313" key="2">
    <source>
        <dbReference type="EMBL" id="CAA9554770.1"/>
    </source>
</evidence>
<name>A0A6J4UMB4_9BACT</name>